<dbReference type="InterPro" id="IPR050097">
    <property type="entry name" value="Ferredoxin-NADP_redctase_2"/>
</dbReference>
<dbReference type="SUPFAM" id="SSF51905">
    <property type="entry name" value="FAD/NAD(P)-binding domain"/>
    <property type="match status" value="1"/>
</dbReference>
<comment type="subunit">
    <text evidence="2">Homodimer.</text>
</comment>
<dbReference type="GO" id="GO:0016491">
    <property type="term" value="F:oxidoreductase activity"/>
    <property type="evidence" value="ECO:0007669"/>
    <property type="project" value="UniProtKB-KW"/>
</dbReference>
<feature type="domain" description="FAD/NAD(P)-binding" evidence="5">
    <location>
        <begin position="5"/>
        <end position="286"/>
    </location>
</feature>
<dbReference type="OrthoDB" id="9806179at2"/>
<organism evidence="6 7">
    <name type="scientific">Thalassobacillus cyri</name>
    <dbReference type="NCBI Taxonomy" id="571932"/>
    <lineage>
        <taxon>Bacteria</taxon>
        <taxon>Bacillati</taxon>
        <taxon>Bacillota</taxon>
        <taxon>Bacilli</taxon>
        <taxon>Bacillales</taxon>
        <taxon>Bacillaceae</taxon>
        <taxon>Thalassobacillus</taxon>
    </lineage>
</organism>
<dbReference type="PRINTS" id="PR00368">
    <property type="entry name" value="FADPNR"/>
</dbReference>
<evidence type="ECO:0000313" key="7">
    <source>
        <dbReference type="Proteomes" id="UP000198584"/>
    </source>
</evidence>
<dbReference type="PANTHER" id="PTHR48105">
    <property type="entry name" value="THIOREDOXIN REDUCTASE 1-RELATED-RELATED"/>
    <property type="match status" value="1"/>
</dbReference>
<evidence type="ECO:0000256" key="4">
    <source>
        <dbReference type="ARBA" id="ARBA00023002"/>
    </source>
</evidence>
<keyword evidence="7" id="KW-1185">Reference proteome</keyword>
<dbReference type="EMBL" id="FNQR01000002">
    <property type="protein sequence ID" value="SEA03983.1"/>
    <property type="molecule type" value="Genomic_DNA"/>
</dbReference>
<dbReference type="InterPro" id="IPR036188">
    <property type="entry name" value="FAD/NAD-bd_sf"/>
</dbReference>
<keyword evidence="4" id="KW-0560">Oxidoreductase</keyword>
<dbReference type="STRING" id="571932.SAMN05421743_102290"/>
<comment type="cofactor">
    <cofactor evidence="1">
        <name>FAD</name>
        <dbReference type="ChEBI" id="CHEBI:57692"/>
    </cofactor>
</comment>
<name>A0A1H3XXD8_9BACI</name>
<evidence type="ECO:0000259" key="5">
    <source>
        <dbReference type="Pfam" id="PF07992"/>
    </source>
</evidence>
<evidence type="ECO:0000256" key="2">
    <source>
        <dbReference type="ARBA" id="ARBA00011738"/>
    </source>
</evidence>
<dbReference type="RefSeq" id="WP_093042504.1">
    <property type="nucleotide sequence ID" value="NZ_FNQR01000002.1"/>
</dbReference>
<sequence length="301" mass="33257">MKKYEAVIVGGGIAGLQAAIQLGRYEHETLVIDSDRGRSNLCRCYHNLLGWPEGVSGKELRTIGKQQAERLGVNFLQDTVSDVRKEGRDFLVSTNEHNNLITSCILLATGVVDRIPHKFTDLYPCLGLCVFICPDCDGYQVKGERTLVLGTGNPGANMALTLSYWTKELTYINHEQREVDSDLQAQLAEKNIKYIHQSVDRVLSDDDKFHGVVLQDGSRIEAKYAFFAFGGNKVKSELAKGIGVELHHNKHILVDGRTKMTNIPGVWAAGDVVAHSEQVAVAMGEGLQAAIWMHKKIIGEK</sequence>
<dbReference type="Pfam" id="PF07992">
    <property type="entry name" value="Pyr_redox_2"/>
    <property type="match status" value="1"/>
</dbReference>
<keyword evidence="3" id="KW-0285">Flavoprotein</keyword>
<accession>A0A1H3XXD8</accession>
<evidence type="ECO:0000313" key="6">
    <source>
        <dbReference type="EMBL" id="SEA03983.1"/>
    </source>
</evidence>
<dbReference type="AlphaFoldDB" id="A0A1H3XXD8"/>
<gene>
    <name evidence="6" type="ORF">SAMN05421743_102290</name>
</gene>
<proteinExistence type="predicted"/>
<evidence type="ECO:0000256" key="3">
    <source>
        <dbReference type="ARBA" id="ARBA00022630"/>
    </source>
</evidence>
<protein>
    <submittedName>
        <fullName evidence="6">Thioredoxin reductase</fullName>
    </submittedName>
</protein>
<dbReference type="Gene3D" id="3.50.50.60">
    <property type="entry name" value="FAD/NAD(P)-binding domain"/>
    <property type="match status" value="2"/>
</dbReference>
<dbReference type="Proteomes" id="UP000198584">
    <property type="component" value="Unassembled WGS sequence"/>
</dbReference>
<evidence type="ECO:0000256" key="1">
    <source>
        <dbReference type="ARBA" id="ARBA00001974"/>
    </source>
</evidence>
<reference evidence="7" key="1">
    <citation type="submission" date="2016-10" db="EMBL/GenBank/DDBJ databases">
        <authorList>
            <person name="Varghese N."/>
            <person name="Submissions S."/>
        </authorList>
    </citation>
    <scope>NUCLEOTIDE SEQUENCE [LARGE SCALE GENOMIC DNA]</scope>
    <source>
        <strain evidence="7">CCM7597</strain>
    </source>
</reference>
<dbReference type="InterPro" id="IPR023753">
    <property type="entry name" value="FAD/NAD-binding_dom"/>
</dbReference>
<dbReference type="PRINTS" id="PR00469">
    <property type="entry name" value="PNDRDTASEII"/>
</dbReference>